<dbReference type="Proteomes" id="UP001168821">
    <property type="component" value="Unassembled WGS sequence"/>
</dbReference>
<dbReference type="EMBL" id="JALNTZ010000009">
    <property type="protein sequence ID" value="KAJ3641673.1"/>
    <property type="molecule type" value="Genomic_DNA"/>
</dbReference>
<organism evidence="2 3">
    <name type="scientific">Zophobas morio</name>
    <dbReference type="NCBI Taxonomy" id="2755281"/>
    <lineage>
        <taxon>Eukaryota</taxon>
        <taxon>Metazoa</taxon>
        <taxon>Ecdysozoa</taxon>
        <taxon>Arthropoda</taxon>
        <taxon>Hexapoda</taxon>
        <taxon>Insecta</taxon>
        <taxon>Pterygota</taxon>
        <taxon>Neoptera</taxon>
        <taxon>Endopterygota</taxon>
        <taxon>Coleoptera</taxon>
        <taxon>Polyphaga</taxon>
        <taxon>Cucujiformia</taxon>
        <taxon>Tenebrionidae</taxon>
        <taxon>Zophobas</taxon>
    </lineage>
</organism>
<accession>A0AA38HPV5</accession>
<evidence type="ECO:0000256" key="1">
    <source>
        <dbReference type="SAM" id="MobiDB-lite"/>
    </source>
</evidence>
<feature type="compositionally biased region" description="Basic residues" evidence="1">
    <location>
        <begin position="7"/>
        <end position="16"/>
    </location>
</feature>
<keyword evidence="3" id="KW-1185">Reference proteome</keyword>
<comment type="caution">
    <text evidence="2">The sequence shown here is derived from an EMBL/GenBank/DDBJ whole genome shotgun (WGS) entry which is preliminary data.</text>
</comment>
<protein>
    <submittedName>
        <fullName evidence="2">Uncharacterized protein</fullName>
    </submittedName>
</protein>
<feature type="region of interest" description="Disordered" evidence="1">
    <location>
        <begin position="1"/>
        <end position="79"/>
    </location>
</feature>
<evidence type="ECO:0000313" key="3">
    <source>
        <dbReference type="Proteomes" id="UP001168821"/>
    </source>
</evidence>
<dbReference type="AlphaFoldDB" id="A0AA38HPV5"/>
<name>A0AA38HPV5_9CUCU</name>
<proteinExistence type="predicted"/>
<feature type="compositionally biased region" description="Basic and acidic residues" evidence="1">
    <location>
        <begin position="17"/>
        <end position="32"/>
    </location>
</feature>
<feature type="compositionally biased region" description="Basic and acidic residues" evidence="1">
    <location>
        <begin position="68"/>
        <end position="79"/>
    </location>
</feature>
<sequence length="79" mass="9376">MDEGDKRRRGKGRTPKRTKDEKDAGQNTKDEGQITTKGTTGTKDERVEKQKGRRGLKERRGRKFRRIRMTERTKEERDE</sequence>
<reference evidence="2" key="1">
    <citation type="journal article" date="2023" name="G3 (Bethesda)">
        <title>Whole genome assemblies of Zophobas morio and Tenebrio molitor.</title>
        <authorList>
            <person name="Kaur S."/>
            <person name="Stinson S.A."/>
            <person name="diCenzo G.C."/>
        </authorList>
    </citation>
    <scope>NUCLEOTIDE SEQUENCE</scope>
    <source>
        <strain evidence="2">QUZm001</strain>
    </source>
</reference>
<gene>
    <name evidence="2" type="ORF">Zmor_028157</name>
</gene>
<feature type="compositionally biased region" description="Basic residues" evidence="1">
    <location>
        <begin position="51"/>
        <end position="67"/>
    </location>
</feature>
<evidence type="ECO:0000313" key="2">
    <source>
        <dbReference type="EMBL" id="KAJ3641673.1"/>
    </source>
</evidence>